<reference evidence="2 3" key="1">
    <citation type="journal article" date="2019" name="Mol. Biol. Evol.">
        <title>Blast fungal genomes show frequent chromosomal changes, gene gains and losses, and effector gene turnover.</title>
        <authorList>
            <person name="Gomez Luciano L.B."/>
            <person name="Jason Tsai I."/>
            <person name="Chuma I."/>
            <person name="Tosa Y."/>
            <person name="Chen Y.H."/>
            <person name="Li J.Y."/>
            <person name="Li M.Y."/>
            <person name="Jade Lu M.Y."/>
            <person name="Nakayashiki H."/>
            <person name="Li W.H."/>
        </authorList>
    </citation>
    <scope>NUCLEOTIDE SEQUENCE [LARGE SCALE GENOMIC DNA]</scope>
    <source>
        <strain evidence="2">MZ5-1-6</strain>
    </source>
</reference>
<dbReference type="AlphaFoldDB" id="A0A4P7N996"/>
<dbReference type="Proteomes" id="UP000294847">
    <property type="component" value="Chromosome 2"/>
</dbReference>
<evidence type="ECO:0000313" key="2">
    <source>
        <dbReference type="EMBL" id="QBZ57576.1"/>
    </source>
</evidence>
<evidence type="ECO:0000313" key="3">
    <source>
        <dbReference type="Proteomes" id="UP000294847"/>
    </source>
</evidence>
<sequence length="37" mass="4378">MPNFRRRNSTSDRESDDRAKKGSSYVEPNVQNQYGMR</sequence>
<accession>A0A4P7N996</accession>
<evidence type="ECO:0000256" key="1">
    <source>
        <dbReference type="SAM" id="MobiDB-lite"/>
    </source>
</evidence>
<feature type="compositionally biased region" description="Basic and acidic residues" evidence="1">
    <location>
        <begin position="9"/>
        <end position="20"/>
    </location>
</feature>
<name>A0A4P7N996_PYROR</name>
<organism evidence="2 3">
    <name type="scientific">Pyricularia oryzae</name>
    <name type="common">Rice blast fungus</name>
    <name type="synonym">Magnaporthe oryzae</name>
    <dbReference type="NCBI Taxonomy" id="318829"/>
    <lineage>
        <taxon>Eukaryota</taxon>
        <taxon>Fungi</taxon>
        <taxon>Dikarya</taxon>
        <taxon>Ascomycota</taxon>
        <taxon>Pezizomycotina</taxon>
        <taxon>Sordariomycetes</taxon>
        <taxon>Sordariomycetidae</taxon>
        <taxon>Magnaporthales</taxon>
        <taxon>Pyriculariaceae</taxon>
        <taxon>Pyricularia</taxon>
    </lineage>
</organism>
<protein>
    <submittedName>
        <fullName evidence="2">Uncharacterized protein</fullName>
    </submittedName>
</protein>
<gene>
    <name evidence="2" type="ORF">PoMZ_02505</name>
</gene>
<feature type="region of interest" description="Disordered" evidence="1">
    <location>
        <begin position="1"/>
        <end position="37"/>
    </location>
</feature>
<proteinExistence type="predicted"/>
<dbReference type="EMBL" id="CP034205">
    <property type="protein sequence ID" value="QBZ57576.1"/>
    <property type="molecule type" value="Genomic_DNA"/>
</dbReference>